<evidence type="ECO:0000256" key="12">
    <source>
        <dbReference type="ARBA" id="ARBA00022989"/>
    </source>
</evidence>
<dbReference type="Pfam" id="PF01485">
    <property type="entry name" value="IBR"/>
    <property type="match status" value="1"/>
</dbReference>
<comment type="caution">
    <text evidence="18">The sequence shown here is derived from an EMBL/GenBank/DDBJ whole genome shotgun (WGS) entry which is preliminary data.</text>
</comment>
<dbReference type="Gene3D" id="1.20.120.1750">
    <property type="match status" value="1"/>
</dbReference>
<dbReference type="GO" id="GO:0031090">
    <property type="term" value="C:organelle membrane"/>
    <property type="evidence" value="ECO:0007669"/>
    <property type="project" value="UniProtKB-ARBA"/>
</dbReference>
<evidence type="ECO:0000256" key="14">
    <source>
        <dbReference type="ARBA" id="ARBA00044508"/>
    </source>
</evidence>
<dbReference type="InterPro" id="IPR017907">
    <property type="entry name" value="Znf_RING_CS"/>
</dbReference>
<dbReference type="InterPro" id="IPR044066">
    <property type="entry name" value="TRIAD_supradom"/>
</dbReference>
<keyword evidence="19" id="KW-1185">Reference proteome</keyword>
<evidence type="ECO:0000313" key="18">
    <source>
        <dbReference type="EMBL" id="KAF9073752.1"/>
    </source>
</evidence>
<dbReference type="FunFam" id="3.30.40.10:FF:000051">
    <property type="entry name" value="RBR-type E3 ubiquitin transferase"/>
    <property type="match status" value="1"/>
</dbReference>
<dbReference type="InterPro" id="IPR001841">
    <property type="entry name" value="Znf_RING"/>
</dbReference>
<dbReference type="OrthoDB" id="1431934at2759"/>
<keyword evidence="8" id="KW-0677">Repeat</keyword>
<evidence type="ECO:0000256" key="1">
    <source>
        <dbReference type="ARBA" id="ARBA00001798"/>
    </source>
</evidence>
<dbReference type="GO" id="GO:0061630">
    <property type="term" value="F:ubiquitin protein ligase activity"/>
    <property type="evidence" value="ECO:0007669"/>
    <property type="project" value="UniProtKB-EC"/>
</dbReference>
<name>A0A9P5Q467_9AGAR</name>
<dbReference type="Proteomes" id="UP000772434">
    <property type="component" value="Unassembled WGS sequence"/>
</dbReference>
<gene>
    <name evidence="18" type="ORF">BDP27DRAFT_1288622</name>
</gene>
<evidence type="ECO:0000256" key="4">
    <source>
        <dbReference type="ARBA" id="ARBA00012251"/>
    </source>
</evidence>
<keyword evidence="9 15" id="KW-0863">Zinc-finger</keyword>
<keyword evidence="6" id="KW-0812">Transmembrane</keyword>
<dbReference type="GO" id="GO:0008270">
    <property type="term" value="F:zinc ion binding"/>
    <property type="evidence" value="ECO:0007669"/>
    <property type="project" value="UniProtKB-KW"/>
</dbReference>
<accession>A0A9P5Q467</accession>
<dbReference type="EMBL" id="JADNRY010000016">
    <property type="protein sequence ID" value="KAF9073752.1"/>
    <property type="molecule type" value="Genomic_DNA"/>
</dbReference>
<keyword evidence="10" id="KW-0833">Ubl conjugation pathway</keyword>
<keyword evidence="5" id="KW-0808">Transferase</keyword>
<evidence type="ECO:0000256" key="8">
    <source>
        <dbReference type="ARBA" id="ARBA00022737"/>
    </source>
</evidence>
<keyword evidence="7" id="KW-0479">Metal-binding</keyword>
<comment type="catalytic activity">
    <reaction evidence="1">
        <text>[E2 ubiquitin-conjugating enzyme]-S-ubiquitinyl-L-cysteine + [acceptor protein]-L-lysine = [E2 ubiquitin-conjugating enzyme]-L-cysteine + [acceptor protein]-N(6)-ubiquitinyl-L-lysine.</text>
        <dbReference type="EC" id="2.3.2.31"/>
    </reaction>
</comment>
<dbReference type="SMART" id="SM00647">
    <property type="entry name" value="IBR"/>
    <property type="match status" value="2"/>
</dbReference>
<dbReference type="InterPro" id="IPR013083">
    <property type="entry name" value="Znf_RING/FYVE/PHD"/>
</dbReference>
<evidence type="ECO:0000259" key="16">
    <source>
        <dbReference type="PROSITE" id="PS50089"/>
    </source>
</evidence>
<evidence type="ECO:0000256" key="6">
    <source>
        <dbReference type="ARBA" id="ARBA00022692"/>
    </source>
</evidence>
<sequence length="384" mass="43499">MLPPLLIHVILPEAYPLAVPPQLVSIRSTYLWMPYISQLHQLLVDMWQSEGVLYNWIEFIRSGQFLEKLGMAKDNGVILIQHSTPQLLVPLLTGFESSARSNEFNQNSYPCSVCLSSFKGSKCLQLSCGHVFCRTCLEDFWGLCITEGEVSRVGCPDPQCVKEGRQADEEEVARAVSEETVVRWRWLKEKVMMDRDPTISICPMVLCQKPVPKPHDITANEESGWHRLRTCSSCSYSFCSFCKRTWHGPVSACPISAYETLVLDYLALPEDSPGRQTIEHRFGRNIVAKMIATYREEQAFKQWLQDSATPCPGCNVHIEKSLGCNHMICTKCKQHFCYRCGAKLQAASPYQHFSTLGSGCFNKLFDFQSSEDNEWQPVAGFDAL</sequence>
<dbReference type="InterPro" id="IPR002867">
    <property type="entry name" value="IBR_dom"/>
</dbReference>
<dbReference type="GO" id="GO:0005737">
    <property type="term" value="C:cytoplasm"/>
    <property type="evidence" value="ECO:0007669"/>
    <property type="project" value="UniProtKB-ARBA"/>
</dbReference>
<dbReference type="Gene3D" id="3.30.40.10">
    <property type="entry name" value="Zinc/RING finger domain, C3HC4 (zinc finger)"/>
    <property type="match status" value="1"/>
</dbReference>
<dbReference type="PROSITE" id="PS00518">
    <property type="entry name" value="ZF_RING_1"/>
    <property type="match status" value="1"/>
</dbReference>
<dbReference type="InterPro" id="IPR031127">
    <property type="entry name" value="E3_UB_ligase_RBR"/>
</dbReference>
<evidence type="ECO:0000256" key="9">
    <source>
        <dbReference type="ARBA" id="ARBA00022771"/>
    </source>
</evidence>
<reference evidence="18" key="1">
    <citation type="submission" date="2020-11" db="EMBL/GenBank/DDBJ databases">
        <authorList>
            <consortium name="DOE Joint Genome Institute"/>
            <person name="Ahrendt S."/>
            <person name="Riley R."/>
            <person name="Andreopoulos W."/>
            <person name="Labutti K."/>
            <person name="Pangilinan J."/>
            <person name="Ruiz-Duenas F.J."/>
            <person name="Barrasa J.M."/>
            <person name="Sanchez-Garcia M."/>
            <person name="Camarero S."/>
            <person name="Miyauchi S."/>
            <person name="Serrano A."/>
            <person name="Linde D."/>
            <person name="Babiker R."/>
            <person name="Drula E."/>
            <person name="Ayuso-Fernandez I."/>
            <person name="Pacheco R."/>
            <person name="Padilla G."/>
            <person name="Ferreira P."/>
            <person name="Barriuso J."/>
            <person name="Kellner H."/>
            <person name="Castanera R."/>
            <person name="Alfaro M."/>
            <person name="Ramirez L."/>
            <person name="Pisabarro A.G."/>
            <person name="Kuo A."/>
            <person name="Tritt A."/>
            <person name="Lipzen A."/>
            <person name="He G."/>
            <person name="Yan M."/>
            <person name="Ng V."/>
            <person name="Cullen D."/>
            <person name="Martin F."/>
            <person name="Rosso M.-N."/>
            <person name="Henrissat B."/>
            <person name="Hibbett D."/>
            <person name="Martinez A.T."/>
            <person name="Grigoriev I.V."/>
        </authorList>
    </citation>
    <scope>NUCLEOTIDE SEQUENCE</scope>
    <source>
        <strain evidence="18">AH 40177</strain>
    </source>
</reference>
<dbReference type="CDD" id="cd23134">
    <property type="entry name" value="RING-HC_ITT1-like"/>
    <property type="match status" value="1"/>
</dbReference>
<evidence type="ECO:0000256" key="13">
    <source>
        <dbReference type="ARBA" id="ARBA00023136"/>
    </source>
</evidence>
<keyword evidence="11" id="KW-0862">Zinc</keyword>
<comment type="pathway">
    <text evidence="3">Protein modification; protein ubiquitination.</text>
</comment>
<dbReference type="AlphaFoldDB" id="A0A9P5Q467"/>
<evidence type="ECO:0000313" key="19">
    <source>
        <dbReference type="Proteomes" id="UP000772434"/>
    </source>
</evidence>
<organism evidence="18 19">
    <name type="scientific">Rhodocollybia butyracea</name>
    <dbReference type="NCBI Taxonomy" id="206335"/>
    <lineage>
        <taxon>Eukaryota</taxon>
        <taxon>Fungi</taxon>
        <taxon>Dikarya</taxon>
        <taxon>Basidiomycota</taxon>
        <taxon>Agaricomycotina</taxon>
        <taxon>Agaricomycetes</taxon>
        <taxon>Agaricomycetidae</taxon>
        <taxon>Agaricales</taxon>
        <taxon>Marasmiineae</taxon>
        <taxon>Omphalotaceae</taxon>
        <taxon>Rhodocollybia</taxon>
    </lineage>
</organism>
<evidence type="ECO:0000259" key="17">
    <source>
        <dbReference type="PROSITE" id="PS51873"/>
    </source>
</evidence>
<feature type="domain" description="RING-type" evidence="17">
    <location>
        <begin position="107"/>
        <end position="364"/>
    </location>
</feature>
<evidence type="ECO:0000256" key="5">
    <source>
        <dbReference type="ARBA" id="ARBA00022679"/>
    </source>
</evidence>
<dbReference type="SUPFAM" id="SSF57850">
    <property type="entry name" value="RING/U-box"/>
    <property type="match status" value="2"/>
</dbReference>
<dbReference type="PANTHER" id="PTHR11685">
    <property type="entry name" value="RBR FAMILY RING FINGER AND IBR DOMAIN-CONTAINING"/>
    <property type="match status" value="1"/>
</dbReference>
<evidence type="ECO:0000256" key="11">
    <source>
        <dbReference type="ARBA" id="ARBA00022833"/>
    </source>
</evidence>
<evidence type="ECO:0000256" key="15">
    <source>
        <dbReference type="PROSITE-ProRule" id="PRU00175"/>
    </source>
</evidence>
<dbReference type="Pfam" id="PF22191">
    <property type="entry name" value="IBR_1"/>
    <property type="match status" value="1"/>
</dbReference>
<dbReference type="CDD" id="cd20354">
    <property type="entry name" value="Rcat_RBR_RNF14"/>
    <property type="match status" value="1"/>
</dbReference>
<evidence type="ECO:0000256" key="3">
    <source>
        <dbReference type="ARBA" id="ARBA00004906"/>
    </source>
</evidence>
<dbReference type="InterPro" id="IPR047548">
    <property type="entry name" value="Rcat_RBR_RNF14"/>
</dbReference>
<feature type="domain" description="RING-type" evidence="16">
    <location>
        <begin position="111"/>
        <end position="156"/>
    </location>
</feature>
<dbReference type="PROSITE" id="PS51873">
    <property type="entry name" value="TRIAD"/>
    <property type="match status" value="1"/>
</dbReference>
<comment type="subcellular location">
    <subcellularLocation>
        <location evidence="2">Membrane</location>
        <topology evidence="2">Single-pass membrane protein</topology>
    </subcellularLocation>
</comment>
<keyword evidence="12" id="KW-1133">Transmembrane helix</keyword>
<evidence type="ECO:0000256" key="7">
    <source>
        <dbReference type="ARBA" id="ARBA00022723"/>
    </source>
</evidence>
<evidence type="ECO:0000256" key="2">
    <source>
        <dbReference type="ARBA" id="ARBA00004167"/>
    </source>
</evidence>
<proteinExistence type="inferred from homology"/>
<keyword evidence="13" id="KW-0472">Membrane</keyword>
<dbReference type="PROSITE" id="PS50089">
    <property type="entry name" value="ZF_RING_2"/>
    <property type="match status" value="1"/>
</dbReference>
<comment type="similarity">
    <text evidence="14">Belongs to the RBR family. RNF14 subfamily.</text>
</comment>
<dbReference type="GO" id="GO:0016567">
    <property type="term" value="P:protein ubiquitination"/>
    <property type="evidence" value="ECO:0007669"/>
    <property type="project" value="InterPro"/>
</dbReference>
<dbReference type="CDD" id="cd23820">
    <property type="entry name" value="RWD_RNF14"/>
    <property type="match status" value="1"/>
</dbReference>
<protein>
    <recommendedName>
        <fullName evidence="4">RBR-type E3 ubiquitin transferase</fullName>
        <ecNumber evidence="4">2.3.2.31</ecNumber>
    </recommendedName>
</protein>
<evidence type="ECO:0000256" key="10">
    <source>
        <dbReference type="ARBA" id="ARBA00022786"/>
    </source>
</evidence>
<dbReference type="EC" id="2.3.2.31" evidence="4"/>